<dbReference type="EMBL" id="BMAQ01000046">
    <property type="protein sequence ID" value="GFR39438.1"/>
    <property type="molecule type" value="Genomic_DNA"/>
</dbReference>
<dbReference type="Pfam" id="PF00534">
    <property type="entry name" value="Glycos_transf_1"/>
    <property type="match status" value="1"/>
</dbReference>
<dbReference type="Pfam" id="PF13439">
    <property type="entry name" value="Glyco_transf_4"/>
    <property type="match status" value="1"/>
</dbReference>
<dbReference type="InterPro" id="IPR001296">
    <property type="entry name" value="Glyco_trans_1"/>
</dbReference>
<protein>
    <submittedName>
        <fullName evidence="3">Uncharacterized protein</fullName>
    </submittedName>
</protein>
<evidence type="ECO:0000259" key="1">
    <source>
        <dbReference type="Pfam" id="PF00534"/>
    </source>
</evidence>
<reference evidence="3" key="1">
    <citation type="submission" date="2020-08" db="EMBL/GenBank/DDBJ databases">
        <authorList>
            <person name="Uke A."/>
            <person name="Chhe C."/>
            <person name="Baramee S."/>
            <person name="Kosugi A."/>
        </authorList>
    </citation>
    <scope>NUCLEOTIDE SEQUENCE</scope>
    <source>
        <strain evidence="3">DA-C8</strain>
    </source>
</reference>
<dbReference type="InterPro" id="IPR028098">
    <property type="entry name" value="Glyco_trans_4-like_N"/>
</dbReference>
<name>A0A916QI66_9BACL</name>
<feature type="domain" description="Glycosyltransferase subfamily 4-like N-terminal" evidence="2">
    <location>
        <begin position="6"/>
        <end position="124"/>
    </location>
</feature>
<evidence type="ECO:0000259" key="2">
    <source>
        <dbReference type="Pfam" id="PF13439"/>
    </source>
</evidence>
<gene>
    <name evidence="3" type="ORF">PRECH8_27340</name>
</gene>
<dbReference type="PANTHER" id="PTHR12526:SF630">
    <property type="entry name" value="GLYCOSYLTRANSFERASE"/>
    <property type="match status" value="1"/>
</dbReference>
<keyword evidence="4" id="KW-1185">Reference proteome</keyword>
<proteinExistence type="predicted"/>
<dbReference type="Proteomes" id="UP000654993">
    <property type="component" value="Unassembled WGS sequence"/>
</dbReference>
<dbReference type="GO" id="GO:0016757">
    <property type="term" value="F:glycosyltransferase activity"/>
    <property type="evidence" value="ECO:0007669"/>
    <property type="project" value="InterPro"/>
</dbReference>
<evidence type="ECO:0000313" key="4">
    <source>
        <dbReference type="Proteomes" id="UP000654993"/>
    </source>
</evidence>
<dbReference type="AlphaFoldDB" id="A0A916QI66"/>
<organism evidence="3 4">
    <name type="scientific">Insulibacter thermoxylanivorax</name>
    <dbReference type="NCBI Taxonomy" id="2749268"/>
    <lineage>
        <taxon>Bacteria</taxon>
        <taxon>Bacillati</taxon>
        <taxon>Bacillota</taxon>
        <taxon>Bacilli</taxon>
        <taxon>Bacillales</taxon>
        <taxon>Paenibacillaceae</taxon>
        <taxon>Insulibacter</taxon>
    </lineage>
</organism>
<sequence length="336" mass="38820">MLIPDDQILWYPAARKKGLEIIRQYGIDAIFSTSGPYTNHLVARYLKRKTGLPWIADFRDPWTQNMHRSGIRWREWLEERMERSVHHEANMTLTVTHSFAKNFNEKFGAAITRLEVIHNGYDPADYEALRDVKKEPQDEDRCVFMYAGIFYQERNPRLLLRAVRELIDEGALDRERIVLRFAGVFDYPGYSDNIDAVHELGLTDIVEILGNLPHKQALKKMKQSDILLLVGDTAPESGAYIPGKLYEYLAIGHPILALSMPGESTKLIEKYGLGETADPLSLEEIKRAVKKLYEDWKSGTAQKEQQAQEKSMLKYQRREQARRLAELLNEITGSRR</sequence>
<reference evidence="3" key="2">
    <citation type="journal article" date="2021" name="Data Brief">
        <title>Draft genome sequence data of the facultative, thermophilic, xylanolytic bacterium Paenibacillus sp. strain DA-C8.</title>
        <authorList>
            <person name="Chhe C."/>
            <person name="Uke A."/>
            <person name="Baramee S."/>
            <person name="Ungkulpasvich U."/>
            <person name="Tachaapaikoon C."/>
            <person name="Pason P."/>
            <person name="Waeonukul R."/>
            <person name="Ratanakhanokchai K."/>
            <person name="Kosugi A."/>
        </authorList>
    </citation>
    <scope>NUCLEOTIDE SEQUENCE</scope>
    <source>
        <strain evidence="3">DA-C8</strain>
    </source>
</reference>
<evidence type="ECO:0000313" key="3">
    <source>
        <dbReference type="EMBL" id="GFR39438.1"/>
    </source>
</evidence>
<comment type="caution">
    <text evidence="3">The sequence shown here is derived from an EMBL/GenBank/DDBJ whole genome shotgun (WGS) entry which is preliminary data.</text>
</comment>
<accession>A0A916QI66</accession>
<dbReference type="CDD" id="cd03794">
    <property type="entry name" value="GT4_WbuB-like"/>
    <property type="match status" value="1"/>
</dbReference>
<dbReference type="SUPFAM" id="SSF53756">
    <property type="entry name" value="UDP-Glycosyltransferase/glycogen phosphorylase"/>
    <property type="match status" value="1"/>
</dbReference>
<dbReference type="PANTHER" id="PTHR12526">
    <property type="entry name" value="GLYCOSYLTRANSFERASE"/>
    <property type="match status" value="1"/>
</dbReference>
<dbReference type="Gene3D" id="3.40.50.2000">
    <property type="entry name" value="Glycogen Phosphorylase B"/>
    <property type="match status" value="2"/>
</dbReference>
<feature type="domain" description="Glycosyl transferase family 1" evidence="1">
    <location>
        <begin position="132"/>
        <end position="305"/>
    </location>
</feature>